<dbReference type="AlphaFoldDB" id="X6NLD3"/>
<dbReference type="SUPFAM" id="SSF56112">
    <property type="entry name" value="Protein kinase-like (PK-like)"/>
    <property type="match status" value="1"/>
</dbReference>
<dbReference type="InterPro" id="IPR000719">
    <property type="entry name" value="Prot_kinase_dom"/>
</dbReference>
<keyword evidence="2" id="KW-0808">Transferase</keyword>
<dbReference type="Gene3D" id="1.10.510.10">
    <property type="entry name" value="Transferase(Phosphotransferase) domain 1"/>
    <property type="match status" value="1"/>
</dbReference>
<evidence type="ECO:0000313" key="9">
    <source>
        <dbReference type="Proteomes" id="UP000023152"/>
    </source>
</evidence>
<evidence type="ECO:0000256" key="4">
    <source>
        <dbReference type="ARBA" id="ARBA00022777"/>
    </source>
</evidence>
<dbReference type="OrthoDB" id="193931at2759"/>
<keyword evidence="3" id="KW-0547">Nucleotide-binding</keyword>
<dbReference type="Pfam" id="PF00069">
    <property type="entry name" value="Pkinase"/>
    <property type="match status" value="1"/>
</dbReference>
<feature type="non-terminal residue" evidence="8">
    <location>
        <position position="228"/>
    </location>
</feature>
<reference evidence="8 9" key="1">
    <citation type="journal article" date="2013" name="Curr. Biol.">
        <title>The Genome of the Foraminiferan Reticulomyxa filosa.</title>
        <authorList>
            <person name="Glockner G."/>
            <person name="Hulsmann N."/>
            <person name="Schleicher M."/>
            <person name="Noegel A.A."/>
            <person name="Eichinger L."/>
            <person name="Gallinger C."/>
            <person name="Pawlowski J."/>
            <person name="Sierra R."/>
            <person name="Euteneuer U."/>
            <person name="Pillet L."/>
            <person name="Moustafa A."/>
            <person name="Platzer M."/>
            <person name="Groth M."/>
            <person name="Szafranski K."/>
            <person name="Schliwa M."/>
        </authorList>
    </citation>
    <scope>NUCLEOTIDE SEQUENCE [LARGE SCALE GENOMIC DNA]</scope>
</reference>
<name>X6NLD3_RETFI</name>
<dbReference type="PROSITE" id="PS50011">
    <property type="entry name" value="PROTEIN_KINASE_DOM"/>
    <property type="match status" value="1"/>
</dbReference>
<evidence type="ECO:0000256" key="6">
    <source>
        <dbReference type="SAM" id="MobiDB-lite"/>
    </source>
</evidence>
<proteinExistence type="predicted"/>
<evidence type="ECO:0000313" key="8">
    <source>
        <dbReference type="EMBL" id="ETO26796.1"/>
    </source>
</evidence>
<gene>
    <name evidence="8" type="ORF">RFI_10337</name>
</gene>
<evidence type="ECO:0000259" key="7">
    <source>
        <dbReference type="PROSITE" id="PS50011"/>
    </source>
</evidence>
<keyword evidence="1" id="KW-0723">Serine/threonine-protein kinase</keyword>
<dbReference type="EMBL" id="ASPP01007631">
    <property type="protein sequence ID" value="ETO26796.1"/>
    <property type="molecule type" value="Genomic_DNA"/>
</dbReference>
<dbReference type="GO" id="GO:0004674">
    <property type="term" value="F:protein serine/threonine kinase activity"/>
    <property type="evidence" value="ECO:0007669"/>
    <property type="project" value="UniProtKB-KW"/>
</dbReference>
<keyword evidence="4 8" id="KW-0418">Kinase</keyword>
<keyword evidence="9" id="KW-1185">Reference proteome</keyword>
<evidence type="ECO:0000256" key="1">
    <source>
        <dbReference type="ARBA" id="ARBA00022527"/>
    </source>
</evidence>
<feature type="domain" description="Protein kinase" evidence="7">
    <location>
        <begin position="1"/>
        <end position="130"/>
    </location>
</feature>
<comment type="caution">
    <text evidence="8">The sequence shown here is derived from an EMBL/GenBank/DDBJ whole genome shotgun (WGS) entry which is preliminary data.</text>
</comment>
<feature type="region of interest" description="Disordered" evidence="6">
    <location>
        <begin position="193"/>
        <end position="228"/>
    </location>
</feature>
<dbReference type="InterPro" id="IPR011009">
    <property type="entry name" value="Kinase-like_dom_sf"/>
</dbReference>
<organism evidence="8 9">
    <name type="scientific">Reticulomyxa filosa</name>
    <dbReference type="NCBI Taxonomy" id="46433"/>
    <lineage>
        <taxon>Eukaryota</taxon>
        <taxon>Sar</taxon>
        <taxon>Rhizaria</taxon>
        <taxon>Retaria</taxon>
        <taxon>Foraminifera</taxon>
        <taxon>Monothalamids</taxon>
        <taxon>Reticulomyxidae</taxon>
        <taxon>Reticulomyxa</taxon>
    </lineage>
</organism>
<evidence type="ECO:0000256" key="2">
    <source>
        <dbReference type="ARBA" id="ARBA00022679"/>
    </source>
</evidence>
<protein>
    <submittedName>
        <fullName evidence="8">Rhodopsin kinase</fullName>
    </submittedName>
</protein>
<accession>X6NLD3</accession>
<evidence type="ECO:0000256" key="3">
    <source>
        <dbReference type="ARBA" id="ARBA00022741"/>
    </source>
</evidence>
<evidence type="ECO:0000256" key="5">
    <source>
        <dbReference type="ARBA" id="ARBA00022840"/>
    </source>
</evidence>
<dbReference type="GO" id="GO:0005524">
    <property type="term" value="F:ATP binding"/>
    <property type="evidence" value="ECO:0007669"/>
    <property type="project" value="UniProtKB-KW"/>
</dbReference>
<dbReference type="PANTHER" id="PTHR24351">
    <property type="entry name" value="RIBOSOMAL PROTEIN S6 KINASE"/>
    <property type="match status" value="1"/>
</dbReference>
<dbReference type="Proteomes" id="UP000023152">
    <property type="component" value="Unassembled WGS sequence"/>
</dbReference>
<sequence>MRDENGAKKEVRGYAGTPGYTAPEVVLGHYYDHVVDFFSLGVMIYRFLCGKKPFQSAKRHHGAAQVKDDKQRNQTAELDRNVVEMEPSFPLEYFSANARSLVKGLLCKNPRKRLGANGIHEIKHIHEPPFTPSLDEIHAEGQQHIGKPPQDVEFHKVRLTPEFEKSLEAFNYVNKVIIQEEIVEVLKKVNATEGKRPGHSTGDTLGEIPIGETETHPDKQSCMARCSV</sequence>
<keyword evidence="5" id="KW-0067">ATP-binding</keyword>